<sequence length="91" mass="10526">MEIDYAASRARLKRLTELLEIIRGAPHQDQARLSQTLMLVCQALQTVARVRLQIGDPGQVRQAVELEALCWKFERTALRYETRSKFRGDQL</sequence>
<keyword evidence="1" id="KW-0614">Plasmid</keyword>
<organism evidence="1 2">
    <name type="scientific">Skermanella cutis</name>
    <dbReference type="NCBI Taxonomy" id="2775420"/>
    <lineage>
        <taxon>Bacteria</taxon>
        <taxon>Pseudomonadati</taxon>
        <taxon>Pseudomonadota</taxon>
        <taxon>Alphaproteobacteria</taxon>
        <taxon>Rhodospirillales</taxon>
        <taxon>Azospirillaceae</taxon>
        <taxon>Skermanella</taxon>
    </lineage>
</organism>
<dbReference type="Proteomes" id="UP000595197">
    <property type="component" value="Plasmid pTT6-4"/>
</dbReference>
<gene>
    <name evidence="1" type="ORF">IGS68_34830</name>
</gene>
<name>A0ABX7BI06_9PROT</name>
<keyword evidence="2" id="KW-1185">Reference proteome</keyword>
<protein>
    <submittedName>
        <fullName evidence="1">Uncharacterized protein</fullName>
    </submittedName>
</protein>
<dbReference type="EMBL" id="CP067424">
    <property type="protein sequence ID" value="QQP94020.1"/>
    <property type="molecule type" value="Genomic_DNA"/>
</dbReference>
<accession>A0ABX7BI06</accession>
<evidence type="ECO:0000313" key="1">
    <source>
        <dbReference type="EMBL" id="QQP94020.1"/>
    </source>
</evidence>
<geneLocation type="plasmid" evidence="1 2">
    <name>pTT6-4</name>
</geneLocation>
<reference evidence="1" key="1">
    <citation type="submission" date="2021-02" db="EMBL/GenBank/DDBJ databases">
        <title>Skermanella TT6 skin isolate.</title>
        <authorList>
            <person name="Lee K."/>
            <person name="Ganzorig M."/>
        </authorList>
    </citation>
    <scope>NUCLEOTIDE SEQUENCE</scope>
    <source>
        <strain evidence="1">TT6</strain>
    </source>
</reference>
<dbReference type="RefSeq" id="WP_201083902.1">
    <property type="nucleotide sequence ID" value="NZ_CP067424.1"/>
</dbReference>
<proteinExistence type="predicted"/>
<evidence type="ECO:0000313" key="2">
    <source>
        <dbReference type="Proteomes" id="UP000595197"/>
    </source>
</evidence>